<reference evidence="2" key="1">
    <citation type="submission" date="2023-07" db="EMBL/GenBank/DDBJ databases">
        <title>30 novel species of actinomycetes from the DSMZ collection.</title>
        <authorList>
            <person name="Nouioui I."/>
        </authorList>
    </citation>
    <scope>NUCLEOTIDE SEQUENCE [LARGE SCALE GENOMIC DNA]</scope>
    <source>
        <strain evidence="2">DSM 41640</strain>
    </source>
</reference>
<dbReference type="Proteomes" id="UP001183824">
    <property type="component" value="Unassembled WGS sequence"/>
</dbReference>
<evidence type="ECO:0000313" key="2">
    <source>
        <dbReference type="Proteomes" id="UP001183824"/>
    </source>
</evidence>
<organism evidence="1 2">
    <name type="scientific">Streptomyces doebereineriae</name>
    <dbReference type="NCBI Taxonomy" id="3075528"/>
    <lineage>
        <taxon>Bacteria</taxon>
        <taxon>Bacillati</taxon>
        <taxon>Actinomycetota</taxon>
        <taxon>Actinomycetes</taxon>
        <taxon>Kitasatosporales</taxon>
        <taxon>Streptomycetaceae</taxon>
        <taxon>Streptomyces</taxon>
    </lineage>
</organism>
<gene>
    <name evidence="1" type="ORF">RNB18_37900</name>
</gene>
<dbReference type="RefSeq" id="WP_311718635.1">
    <property type="nucleotide sequence ID" value="NZ_JAVREZ010000017.1"/>
</dbReference>
<keyword evidence="2" id="KW-1185">Reference proteome</keyword>
<name>A0ABU2VK05_9ACTN</name>
<dbReference type="EMBL" id="JAVREZ010000017">
    <property type="protein sequence ID" value="MDT0485867.1"/>
    <property type="molecule type" value="Genomic_DNA"/>
</dbReference>
<protein>
    <submittedName>
        <fullName evidence="1">HEAT repeat domain-containing protein</fullName>
    </submittedName>
</protein>
<proteinExistence type="predicted"/>
<dbReference type="Pfam" id="PF13646">
    <property type="entry name" value="HEAT_2"/>
    <property type="match status" value="1"/>
</dbReference>
<accession>A0ABU2VK05</accession>
<dbReference type="InterPro" id="IPR016024">
    <property type="entry name" value="ARM-type_fold"/>
</dbReference>
<evidence type="ECO:0000313" key="1">
    <source>
        <dbReference type="EMBL" id="MDT0485867.1"/>
    </source>
</evidence>
<dbReference type="InterPro" id="IPR011989">
    <property type="entry name" value="ARM-like"/>
</dbReference>
<sequence>MAEQHDIRMVLRPPAGRESVEMVTSAGEWHLVETNEGEESAAYMVFRTWAPATGLWLSMVEDITTQACVVIAFGHDDEQVADLAHRMSVFVPVMSRAEVVAGPGAAEDPQERIPAVVRVALAAEPEFDAELFQALTAAAQDPDPFVRNAAAWSTTYLDWPQSLDLLRELASRDPDERVRQSARDLLNDFEGGGS</sequence>
<dbReference type="SUPFAM" id="SSF48371">
    <property type="entry name" value="ARM repeat"/>
    <property type="match status" value="1"/>
</dbReference>
<dbReference type="Gene3D" id="1.25.10.10">
    <property type="entry name" value="Leucine-rich Repeat Variant"/>
    <property type="match status" value="1"/>
</dbReference>
<comment type="caution">
    <text evidence="1">The sequence shown here is derived from an EMBL/GenBank/DDBJ whole genome shotgun (WGS) entry which is preliminary data.</text>
</comment>